<evidence type="ECO:0000313" key="5">
    <source>
        <dbReference type="EMBL" id="PFH31826.1"/>
    </source>
</evidence>
<evidence type="ECO:0000259" key="4">
    <source>
        <dbReference type="Pfam" id="PF12656"/>
    </source>
</evidence>
<sequence>MTSEPKKISFSFGKKPASSSQGISSSAQSSSSASRSLFSFSLGSSQRSSAGAAPAPAASNVFRGGPGFFEQNEEEPEAVQQVLSISKEGGWETEGGAKEKAPLVIPCLNLLNKPAASAWTSSQSSSVDSRAHTGLLWSGAAKDESSVPCSSGEAVKARQTANGEKKVKEPNYLRLAKPEERVKSEPVEGADASSSSPASTEGASSASPKPEFGLSCPTQSRQVKTEPTQSSSAPPDPPPVPAASSSLSLDEMAAQALIAEAKSELGSPAFGTAAPILPILSRNEKLAELRRRHKERLKLAKERPASASLGSSSSRVRGRGFVACDLSSGLSSDRISWLNDARGSVKEEPRDGRERQDAAVSRETSEKELLQEELNLLPDAPSTTSSAYSAIPVSEFGLAMLRGMGYDPEKDKKRKEEEAKEQKSGTAPKRKRAYNRAGLGSEEEIERLWEEREKRLREENARDKKRKMDEMLRRRREG</sequence>
<feature type="domain" description="Spp2/MOS2 G-patch" evidence="4">
    <location>
        <begin position="381"/>
        <end position="443"/>
    </location>
</feature>
<name>A0A2A9M7F7_BESBE</name>
<feature type="region of interest" description="Disordered" evidence="3">
    <location>
        <begin position="340"/>
        <end position="367"/>
    </location>
</feature>
<proteinExistence type="predicted"/>
<organism evidence="5 6">
    <name type="scientific">Besnoitia besnoiti</name>
    <name type="common">Apicomplexan protozoan</name>
    <dbReference type="NCBI Taxonomy" id="94643"/>
    <lineage>
        <taxon>Eukaryota</taxon>
        <taxon>Sar</taxon>
        <taxon>Alveolata</taxon>
        <taxon>Apicomplexa</taxon>
        <taxon>Conoidasida</taxon>
        <taxon>Coccidia</taxon>
        <taxon>Eucoccidiorida</taxon>
        <taxon>Eimeriorina</taxon>
        <taxon>Sarcocystidae</taxon>
        <taxon>Besnoitia</taxon>
    </lineage>
</organism>
<feature type="compositionally biased region" description="Polar residues" evidence="3">
    <location>
        <begin position="216"/>
        <end position="226"/>
    </location>
</feature>
<feature type="compositionally biased region" description="Basic and acidic residues" evidence="3">
    <location>
        <begin position="163"/>
        <end position="186"/>
    </location>
</feature>
<protein>
    <recommendedName>
        <fullName evidence="4">Spp2/MOS2 G-patch domain-containing protein</fullName>
    </recommendedName>
</protein>
<evidence type="ECO:0000256" key="3">
    <source>
        <dbReference type="SAM" id="MobiDB-lite"/>
    </source>
</evidence>
<dbReference type="InterPro" id="IPR026822">
    <property type="entry name" value="Spp2/MOS2_G-patch"/>
</dbReference>
<feature type="region of interest" description="Disordered" evidence="3">
    <location>
        <begin position="295"/>
        <end position="315"/>
    </location>
</feature>
<feature type="region of interest" description="Disordered" evidence="3">
    <location>
        <begin position="404"/>
        <end position="478"/>
    </location>
</feature>
<feature type="region of interest" description="Disordered" evidence="3">
    <location>
        <begin position="1"/>
        <end position="32"/>
    </location>
</feature>
<feature type="compositionally biased region" description="Basic and acidic residues" evidence="3">
    <location>
        <begin position="407"/>
        <end position="423"/>
    </location>
</feature>
<reference evidence="5 6" key="1">
    <citation type="submission" date="2017-09" db="EMBL/GenBank/DDBJ databases">
        <title>Genome sequencing of Besnoitia besnoiti strain Bb-Ger1.</title>
        <authorList>
            <person name="Schares G."/>
            <person name="Venepally P."/>
            <person name="Lorenzi H.A."/>
        </authorList>
    </citation>
    <scope>NUCLEOTIDE SEQUENCE [LARGE SCALE GENOMIC DNA]</scope>
    <source>
        <strain evidence="5 6">Bb-Ger1</strain>
    </source>
</reference>
<evidence type="ECO:0000256" key="2">
    <source>
        <dbReference type="ARBA" id="ARBA00023242"/>
    </source>
</evidence>
<accession>A0A2A9M7F7</accession>
<feature type="compositionally biased region" description="Basic and acidic residues" evidence="3">
    <location>
        <begin position="446"/>
        <end position="478"/>
    </location>
</feature>
<dbReference type="KEGG" id="bbes:BESB_023180"/>
<evidence type="ECO:0000313" key="6">
    <source>
        <dbReference type="Proteomes" id="UP000224006"/>
    </source>
</evidence>
<comment type="subcellular location">
    <subcellularLocation>
        <location evidence="1">Nucleus</location>
    </subcellularLocation>
</comment>
<keyword evidence="6" id="KW-1185">Reference proteome</keyword>
<dbReference type="RefSeq" id="XP_029215835.1">
    <property type="nucleotide sequence ID" value="XM_029361020.1"/>
</dbReference>
<dbReference type="AlphaFoldDB" id="A0A2A9M7F7"/>
<dbReference type="VEuPathDB" id="ToxoDB:BESB_023180"/>
<dbReference type="Proteomes" id="UP000224006">
    <property type="component" value="Chromosome XII"/>
</dbReference>
<keyword evidence="2" id="KW-0539">Nucleus</keyword>
<feature type="compositionally biased region" description="Low complexity" evidence="3">
    <location>
        <begin position="190"/>
        <end position="207"/>
    </location>
</feature>
<dbReference type="GO" id="GO:0005634">
    <property type="term" value="C:nucleus"/>
    <property type="evidence" value="ECO:0007669"/>
    <property type="project" value="UniProtKB-SubCell"/>
</dbReference>
<dbReference type="OrthoDB" id="5577072at2759"/>
<dbReference type="GeneID" id="40307378"/>
<feature type="compositionally biased region" description="Basic and acidic residues" evidence="3">
    <location>
        <begin position="343"/>
        <end position="357"/>
    </location>
</feature>
<feature type="compositionally biased region" description="Low complexity" evidence="3">
    <location>
        <begin position="44"/>
        <end position="59"/>
    </location>
</feature>
<feature type="compositionally biased region" description="Low complexity" evidence="3">
    <location>
        <begin position="305"/>
        <end position="315"/>
    </location>
</feature>
<feature type="region of interest" description="Disordered" evidence="3">
    <location>
        <begin position="44"/>
        <end position="81"/>
    </location>
</feature>
<feature type="compositionally biased region" description="Low complexity" evidence="3">
    <location>
        <begin position="16"/>
        <end position="32"/>
    </location>
</feature>
<dbReference type="Pfam" id="PF12656">
    <property type="entry name" value="G-patch_2"/>
    <property type="match status" value="1"/>
</dbReference>
<comment type="caution">
    <text evidence="5">The sequence shown here is derived from an EMBL/GenBank/DDBJ whole genome shotgun (WGS) entry which is preliminary data.</text>
</comment>
<feature type="region of interest" description="Disordered" evidence="3">
    <location>
        <begin position="139"/>
        <end position="248"/>
    </location>
</feature>
<dbReference type="EMBL" id="NWUJ01000013">
    <property type="protein sequence ID" value="PFH31826.1"/>
    <property type="molecule type" value="Genomic_DNA"/>
</dbReference>
<evidence type="ECO:0000256" key="1">
    <source>
        <dbReference type="ARBA" id="ARBA00004123"/>
    </source>
</evidence>
<gene>
    <name evidence="5" type="ORF">BESB_023180</name>
</gene>